<dbReference type="Proteomes" id="UP000824115">
    <property type="component" value="Unassembled WGS sequence"/>
</dbReference>
<reference evidence="3" key="2">
    <citation type="submission" date="2021-04" db="EMBL/GenBank/DDBJ databases">
        <authorList>
            <person name="Gilroy R."/>
        </authorList>
    </citation>
    <scope>NUCLEOTIDE SEQUENCE</scope>
    <source>
        <strain evidence="3">Gambia16-554</strain>
    </source>
</reference>
<organism evidence="3 4">
    <name type="scientific">Candidatus Coprenecus stercoravium</name>
    <dbReference type="NCBI Taxonomy" id="2840735"/>
    <lineage>
        <taxon>Bacteria</taxon>
        <taxon>Pseudomonadati</taxon>
        <taxon>Bacteroidota</taxon>
        <taxon>Bacteroidia</taxon>
        <taxon>Bacteroidales</taxon>
        <taxon>Rikenellaceae</taxon>
        <taxon>Rikenellaceae incertae sedis</taxon>
        <taxon>Candidatus Coprenecus</taxon>
    </lineage>
</organism>
<dbReference type="InterPro" id="IPR036116">
    <property type="entry name" value="FN3_sf"/>
</dbReference>
<dbReference type="Pfam" id="PF00041">
    <property type="entry name" value="fn3"/>
    <property type="match status" value="1"/>
</dbReference>
<dbReference type="SUPFAM" id="SSF49265">
    <property type="entry name" value="Fibronectin type III"/>
    <property type="match status" value="1"/>
</dbReference>
<dbReference type="EMBL" id="DXAW01000117">
    <property type="protein sequence ID" value="HIZ86222.1"/>
    <property type="molecule type" value="Genomic_DNA"/>
</dbReference>
<feature type="chain" id="PRO_5038519696" evidence="1">
    <location>
        <begin position="19"/>
        <end position="382"/>
    </location>
</feature>
<evidence type="ECO:0000256" key="1">
    <source>
        <dbReference type="SAM" id="SignalP"/>
    </source>
</evidence>
<dbReference type="CDD" id="cd00063">
    <property type="entry name" value="FN3"/>
    <property type="match status" value="1"/>
</dbReference>
<dbReference type="PROSITE" id="PS50853">
    <property type="entry name" value="FN3"/>
    <property type="match status" value="1"/>
</dbReference>
<evidence type="ECO:0000259" key="2">
    <source>
        <dbReference type="PROSITE" id="PS50853"/>
    </source>
</evidence>
<dbReference type="PROSITE" id="PS51257">
    <property type="entry name" value="PROKAR_LIPOPROTEIN"/>
    <property type="match status" value="1"/>
</dbReference>
<dbReference type="AlphaFoldDB" id="A0A9D2GQ40"/>
<accession>A0A9D2GQ40</accession>
<keyword evidence="1" id="KW-0732">Signal</keyword>
<gene>
    <name evidence="3" type="ORF">IAC04_07000</name>
</gene>
<dbReference type="InterPro" id="IPR003961">
    <property type="entry name" value="FN3_dom"/>
</dbReference>
<evidence type="ECO:0000313" key="4">
    <source>
        <dbReference type="Proteomes" id="UP000824115"/>
    </source>
</evidence>
<protein>
    <submittedName>
        <fullName evidence="3">Fibronectin type III domain-containing protein</fullName>
    </submittedName>
</protein>
<comment type="caution">
    <text evidence="3">The sequence shown here is derived from an EMBL/GenBank/DDBJ whole genome shotgun (WGS) entry which is preliminary data.</text>
</comment>
<sequence>MKKILYFCGMLAVTIALAACQKNNEPNNPNEEGNNPEPEKTRLEAPQIQIIESTISSITVSWTEVENADYYEVRLGENGAAENMGKDLEATVDGLYPMTSYVIFVRAAANRDSDYITSNWNSCEGYITPETVNPSLELEPWLGEYTVTSSGTLEMTAPNNMIKYNYVKDKSMKFDISIQNSWYGQALFIYGFSAAYGLKNTPDTFQAYGSLLTMVNNETQESEVLGFGIVTGETTFIQTNDDGSTAAWYPICLVDRPLEGDQTINDNIQFIADVSYLGYWTEKDGAYEYTKNTNTAQNQLGEKFPFEVLSTDVFAMYPDGQVGVYYDFTQQSQFDLPAGKFTLVRKSDAETTPEEQAINRARVRNTLKPVVYAAERYDLSVR</sequence>
<evidence type="ECO:0000313" key="3">
    <source>
        <dbReference type="EMBL" id="HIZ86222.1"/>
    </source>
</evidence>
<proteinExistence type="predicted"/>
<feature type="signal peptide" evidence="1">
    <location>
        <begin position="1"/>
        <end position="18"/>
    </location>
</feature>
<dbReference type="InterPro" id="IPR013783">
    <property type="entry name" value="Ig-like_fold"/>
</dbReference>
<dbReference type="SMART" id="SM00060">
    <property type="entry name" value="FN3"/>
    <property type="match status" value="1"/>
</dbReference>
<dbReference type="Gene3D" id="2.60.40.10">
    <property type="entry name" value="Immunoglobulins"/>
    <property type="match status" value="1"/>
</dbReference>
<feature type="domain" description="Fibronectin type-III" evidence="2">
    <location>
        <begin position="45"/>
        <end position="131"/>
    </location>
</feature>
<name>A0A9D2GQ40_9BACT</name>
<reference evidence="3" key="1">
    <citation type="journal article" date="2021" name="PeerJ">
        <title>Extensive microbial diversity within the chicken gut microbiome revealed by metagenomics and culture.</title>
        <authorList>
            <person name="Gilroy R."/>
            <person name="Ravi A."/>
            <person name="Getino M."/>
            <person name="Pursley I."/>
            <person name="Horton D.L."/>
            <person name="Alikhan N.F."/>
            <person name="Baker D."/>
            <person name="Gharbi K."/>
            <person name="Hall N."/>
            <person name="Watson M."/>
            <person name="Adriaenssens E.M."/>
            <person name="Foster-Nyarko E."/>
            <person name="Jarju S."/>
            <person name="Secka A."/>
            <person name="Antonio M."/>
            <person name="Oren A."/>
            <person name="Chaudhuri R.R."/>
            <person name="La Ragione R."/>
            <person name="Hildebrand F."/>
            <person name="Pallen M.J."/>
        </authorList>
    </citation>
    <scope>NUCLEOTIDE SEQUENCE</scope>
    <source>
        <strain evidence="3">Gambia16-554</strain>
    </source>
</reference>